<dbReference type="InterPro" id="IPR024688">
    <property type="entry name" value="Mac_dom"/>
</dbReference>
<dbReference type="GO" id="GO:0008870">
    <property type="term" value="F:galactoside O-acetyltransferase activity"/>
    <property type="evidence" value="ECO:0007669"/>
    <property type="project" value="TreeGrafter"/>
</dbReference>
<dbReference type="PANTHER" id="PTHR43017:SF1">
    <property type="entry name" value="ACETYLTRANSFERASE YJL218W-RELATED"/>
    <property type="match status" value="1"/>
</dbReference>
<evidence type="ECO:0000256" key="1">
    <source>
        <dbReference type="ARBA" id="ARBA00007274"/>
    </source>
</evidence>
<comment type="caution">
    <text evidence="7">The sequence shown here is derived from an EMBL/GenBank/DDBJ whole genome shotgun (WGS) entry which is preliminary data.</text>
</comment>
<evidence type="ECO:0000256" key="5">
    <source>
        <dbReference type="RuleBase" id="RU367021"/>
    </source>
</evidence>
<evidence type="ECO:0000256" key="2">
    <source>
        <dbReference type="ARBA" id="ARBA00022679"/>
    </source>
</evidence>
<comment type="similarity">
    <text evidence="1 5">Belongs to the transferase hexapeptide repeat family.</text>
</comment>
<dbReference type="InterPro" id="IPR001451">
    <property type="entry name" value="Hexapep"/>
</dbReference>
<sequence length="222" mass="25165">MMYVAVRYYFCMQQEKSFEKSRMLSGELYIAQDQQLQHDSMRRRRILHEINHSAYDAFDERDRLFHELFAELGEGASIEPPFYCDYGSNIVIGKQFYANVDCIMLDVAPITIGDNVFFGPRVSLYTPYHPIDAPVRNEQLEGGRPITIGSNVWFGGSVVVCPGVTIGSDVVIGAGSVVVKDIPDHSIAVGNPCKVVRPITQEDREYWQSKADEYRRAKDSLK</sequence>
<dbReference type="EMBL" id="JGZU01000002">
    <property type="protein sequence ID" value="KFJ08391.1"/>
    <property type="molecule type" value="Genomic_DNA"/>
</dbReference>
<dbReference type="Gene3D" id="2.160.10.10">
    <property type="entry name" value="Hexapeptide repeat proteins"/>
    <property type="match status" value="1"/>
</dbReference>
<proteinExistence type="inferred from homology"/>
<dbReference type="SUPFAM" id="SSF51161">
    <property type="entry name" value="Trimeric LpxA-like enzymes"/>
    <property type="match status" value="1"/>
</dbReference>
<organism evidence="7 8">
    <name type="scientific">Bifidobacterium tsurumiense</name>
    <dbReference type="NCBI Taxonomy" id="356829"/>
    <lineage>
        <taxon>Bacteria</taxon>
        <taxon>Bacillati</taxon>
        <taxon>Actinomycetota</taxon>
        <taxon>Actinomycetes</taxon>
        <taxon>Bifidobacteriales</taxon>
        <taxon>Bifidobacteriaceae</taxon>
        <taxon>Bifidobacterium</taxon>
    </lineage>
</organism>
<dbReference type="STRING" id="356829.BITS_0909"/>
<evidence type="ECO:0000259" key="6">
    <source>
        <dbReference type="SMART" id="SM01266"/>
    </source>
</evidence>
<evidence type="ECO:0000313" key="7">
    <source>
        <dbReference type="EMBL" id="KFJ08391.1"/>
    </source>
</evidence>
<feature type="domain" description="Maltose/galactoside acetyltransferase" evidence="6">
    <location>
        <begin position="20"/>
        <end position="74"/>
    </location>
</feature>
<evidence type="ECO:0000256" key="3">
    <source>
        <dbReference type="ARBA" id="ARBA00022737"/>
    </source>
</evidence>
<evidence type="ECO:0000313" key="8">
    <source>
        <dbReference type="Proteomes" id="UP000029080"/>
    </source>
</evidence>
<dbReference type="Pfam" id="PF14602">
    <property type="entry name" value="Hexapep_2"/>
    <property type="match status" value="1"/>
</dbReference>
<keyword evidence="8" id="KW-1185">Reference proteome</keyword>
<evidence type="ECO:0000256" key="4">
    <source>
        <dbReference type="ARBA" id="ARBA00023315"/>
    </source>
</evidence>
<name>A0A087EKU0_9BIFI</name>
<dbReference type="Pfam" id="PF00132">
    <property type="entry name" value="Hexapep"/>
    <property type="match status" value="1"/>
</dbReference>
<dbReference type="SMART" id="SM01266">
    <property type="entry name" value="Mac"/>
    <property type="match status" value="1"/>
</dbReference>
<dbReference type="PANTHER" id="PTHR43017">
    <property type="entry name" value="GALACTOSIDE O-ACETYLTRANSFERASE"/>
    <property type="match status" value="1"/>
</dbReference>
<keyword evidence="2 5" id="KW-0808">Transferase</keyword>
<dbReference type="Proteomes" id="UP000029080">
    <property type="component" value="Unassembled WGS sequence"/>
</dbReference>
<gene>
    <name evidence="7" type="ORF">BITS_0909</name>
</gene>
<dbReference type="InterPro" id="IPR039369">
    <property type="entry name" value="LacA-like"/>
</dbReference>
<dbReference type="FunFam" id="2.160.10.10:FF:000008">
    <property type="entry name" value="Maltose O-acetyltransferase"/>
    <property type="match status" value="1"/>
</dbReference>
<accession>A0A087EKU0</accession>
<protein>
    <recommendedName>
        <fullName evidence="5">Acetyltransferase</fullName>
        <ecNumber evidence="5">2.3.1.-</ecNumber>
    </recommendedName>
</protein>
<dbReference type="eggNOG" id="COG0110">
    <property type="taxonomic scope" value="Bacteria"/>
</dbReference>
<dbReference type="AlphaFoldDB" id="A0A087EKU0"/>
<keyword evidence="3" id="KW-0677">Repeat</keyword>
<dbReference type="CDD" id="cd03357">
    <property type="entry name" value="LbH_MAT_GAT"/>
    <property type="match status" value="1"/>
</dbReference>
<dbReference type="InterPro" id="IPR011004">
    <property type="entry name" value="Trimer_LpxA-like_sf"/>
</dbReference>
<dbReference type="EC" id="2.3.1.-" evidence="5"/>
<reference evidence="7 8" key="1">
    <citation type="submission" date="2014-03" db="EMBL/GenBank/DDBJ databases">
        <title>Genomics of Bifidobacteria.</title>
        <authorList>
            <person name="Ventura M."/>
            <person name="Milani C."/>
            <person name="Lugli G.A."/>
        </authorList>
    </citation>
    <scope>NUCLEOTIDE SEQUENCE [LARGE SCALE GENOMIC DNA]</scope>
    <source>
        <strain evidence="7 8">JCM 13495</strain>
    </source>
</reference>
<keyword evidence="4 5" id="KW-0012">Acyltransferase</keyword>
<dbReference type="Pfam" id="PF12464">
    <property type="entry name" value="Mac"/>
    <property type="match status" value="1"/>
</dbReference>